<dbReference type="AlphaFoldDB" id="A0A0E9U646"/>
<reference evidence="1" key="2">
    <citation type="journal article" date="2015" name="Fish Shellfish Immunol.">
        <title>Early steps in the European eel (Anguilla anguilla)-Vibrio vulnificus interaction in the gills: Role of the RtxA13 toxin.</title>
        <authorList>
            <person name="Callol A."/>
            <person name="Pajuelo D."/>
            <person name="Ebbesson L."/>
            <person name="Teles M."/>
            <person name="MacKenzie S."/>
            <person name="Amaro C."/>
        </authorList>
    </citation>
    <scope>NUCLEOTIDE SEQUENCE</scope>
</reference>
<sequence length="90" mass="10273">MYRVVAPLHLRGSGVTKWYNGNSVFRRTKTADGNVYVQSFLMMEKSVQHTAWHVASQLENSLFNRIRPGFHPKAGASLTSQHKNVRWEGT</sequence>
<name>A0A0E9U646_ANGAN</name>
<organism evidence="1">
    <name type="scientific">Anguilla anguilla</name>
    <name type="common">European freshwater eel</name>
    <name type="synonym">Muraena anguilla</name>
    <dbReference type="NCBI Taxonomy" id="7936"/>
    <lineage>
        <taxon>Eukaryota</taxon>
        <taxon>Metazoa</taxon>
        <taxon>Chordata</taxon>
        <taxon>Craniata</taxon>
        <taxon>Vertebrata</taxon>
        <taxon>Euteleostomi</taxon>
        <taxon>Actinopterygii</taxon>
        <taxon>Neopterygii</taxon>
        <taxon>Teleostei</taxon>
        <taxon>Anguilliformes</taxon>
        <taxon>Anguillidae</taxon>
        <taxon>Anguilla</taxon>
    </lineage>
</organism>
<dbReference type="EMBL" id="GBXM01047296">
    <property type="protein sequence ID" value="JAH61281.1"/>
    <property type="molecule type" value="Transcribed_RNA"/>
</dbReference>
<protein>
    <submittedName>
        <fullName evidence="1">Uncharacterized protein</fullName>
    </submittedName>
</protein>
<proteinExistence type="predicted"/>
<evidence type="ECO:0000313" key="1">
    <source>
        <dbReference type="EMBL" id="JAH61281.1"/>
    </source>
</evidence>
<accession>A0A0E9U646</accession>
<reference evidence="1" key="1">
    <citation type="submission" date="2014-11" db="EMBL/GenBank/DDBJ databases">
        <authorList>
            <person name="Amaro Gonzalez C."/>
        </authorList>
    </citation>
    <scope>NUCLEOTIDE SEQUENCE</scope>
</reference>